<dbReference type="GeneID" id="5141339"/>
<evidence type="ECO:0000313" key="2">
    <source>
        <dbReference type="EMBL" id="ABG25757.1"/>
    </source>
</evidence>
<dbReference type="RefSeq" id="YP_656769.1">
    <property type="nucleotide sequence ID" value="NC_008211.1"/>
</dbReference>
<sequence length="321" mass="35393">MMCFIICVALYIVFLPCNAFFAPERGTFFYHMPGLKRAGLVTCEMTSDIGWRKTIKTKAVTNHNGERGLLFVNLNREDTGLYVCGARLQYKFYLWVGRSTITLDNSDAAVVGLTVVDLYKNQTCHMYTSNNLRFYDSYELRTQGEKGERVVGVITNMPYMQLLSPIPDPIVYEVSITVHSQSVECAAEAGALTVRWTSPNGSISRGPVLRPEAPGLHVCTVEGVYGTLYGYYYISHMRPNATTNTPVDAWYEQLHGARCPGIGLIADYVAAIALLFAAACVAFKGGSVSCKHAGRTTEEGSQRLLEVYRQGDSGEDIIGGQ</sequence>
<keyword evidence="3" id="KW-1185">Reference proteome</keyword>
<feature type="transmembrane region" description="Helical" evidence="1">
    <location>
        <begin position="262"/>
        <end position="283"/>
    </location>
</feature>
<accession>Q14VL6</accession>
<organism evidence="3">
    <name type="scientific">Ranid herpesvirus 1</name>
    <name type="common">Lucke tumor herpesvirus</name>
    <dbReference type="NCBI Taxonomy" id="85655"/>
    <lineage>
        <taxon>Viruses</taxon>
        <taxon>Duplodnaviria</taxon>
        <taxon>Heunggongvirae</taxon>
        <taxon>Peploviricota</taxon>
        <taxon>Herviviricetes</taxon>
        <taxon>Herpesvirales</taxon>
        <taxon>Alloherpesviridae</taxon>
        <taxon>Batravirus</taxon>
        <taxon>Batravirus ranidallo1</taxon>
    </lineage>
</organism>
<reference evidence="3" key="1">
    <citation type="journal article" date="1999" name="J. Cancer Res. Clin. Oncol.">
        <title>Genomic studies of the Lucke tumor herpesvirus (RaHV-1).</title>
        <authorList>
            <person name="Davison A.J."/>
            <person name="Sauerbier W."/>
            <person name="Dolan A."/>
            <person name="Addison C."/>
            <person name="McKinnell R.G."/>
        </authorList>
    </citation>
    <scope>NUCLEOTIDE SEQUENCE [LARGE SCALE GENOMIC DNA]</scope>
    <source>
        <strain evidence="3">McKinnell</strain>
    </source>
</reference>
<evidence type="ECO:0000256" key="1">
    <source>
        <dbReference type="SAM" id="Phobius"/>
    </source>
</evidence>
<dbReference type="KEGG" id="vg:5141339"/>
<keyword evidence="1" id="KW-1133">Transmembrane helix</keyword>
<keyword evidence="1" id="KW-0472">Membrane</keyword>
<dbReference type="Proteomes" id="UP000011238">
    <property type="component" value="Segment"/>
</dbReference>
<keyword evidence="1" id="KW-0812">Transmembrane</keyword>
<protein>
    <submittedName>
        <fullName evidence="2">ORF114</fullName>
    </submittedName>
</protein>
<evidence type="ECO:0000313" key="3">
    <source>
        <dbReference type="Proteomes" id="UP000011238"/>
    </source>
</evidence>
<name>Q14VL6_9VIRU</name>
<proteinExistence type="predicted"/>
<reference evidence="2 3" key="2">
    <citation type="journal article" date="2006" name="J. Gen. Virol.">
        <title>Genome sequences of two frog herpesviruses.</title>
        <authorList>
            <person name="Davison A.J."/>
            <person name="Cunningham C."/>
            <person name="Sauerbier W."/>
            <person name="McKinnell R.G."/>
        </authorList>
    </citation>
    <scope>NUCLEOTIDE SEQUENCE [LARGE SCALE GENOMIC DNA]</scope>
    <source>
        <strain evidence="2 3">McKinnell</strain>
    </source>
</reference>
<dbReference type="EMBL" id="DQ665917">
    <property type="protein sequence ID" value="ABG25757.1"/>
    <property type="molecule type" value="Genomic_DNA"/>
</dbReference>